<dbReference type="STRING" id="1470563.SAMN05444000_11426"/>
<sequence>MGAKAGFWNFLAKRYARMSISDMDSYEFKLEKTREYFNSESEVFEFGCGTGSTAILHSPFVQSILAVDFSPKMIEIAHSKLSEHQVSNVTFEQTDIDSLPDGHGPFDVVMGMSILHLLDDKDAVLARVTDLLKPGGVFISSTACIGGAGGLLRGSLKTGGALRLLPHIDFFTLDELLQSMRDAGLEVEYQWQPNDKAAAFIVARKPV</sequence>
<evidence type="ECO:0000313" key="3">
    <source>
        <dbReference type="EMBL" id="SHJ84831.1"/>
    </source>
</evidence>
<dbReference type="EMBL" id="FQZQ01000014">
    <property type="protein sequence ID" value="SHJ84831.1"/>
    <property type="molecule type" value="Genomic_DNA"/>
</dbReference>
<dbReference type="CDD" id="cd02440">
    <property type="entry name" value="AdoMet_MTases"/>
    <property type="match status" value="1"/>
</dbReference>
<dbReference type="InterPro" id="IPR041698">
    <property type="entry name" value="Methyltransf_25"/>
</dbReference>
<gene>
    <name evidence="3" type="ORF">SAMN05444000_11426</name>
</gene>
<dbReference type="GO" id="GO:0032259">
    <property type="term" value="P:methylation"/>
    <property type="evidence" value="ECO:0007669"/>
    <property type="project" value="UniProtKB-KW"/>
</dbReference>
<feature type="domain" description="Methyltransferase" evidence="2">
    <location>
        <begin position="43"/>
        <end position="136"/>
    </location>
</feature>
<evidence type="ECO:0000256" key="1">
    <source>
        <dbReference type="ARBA" id="ARBA00022679"/>
    </source>
</evidence>
<dbReference type="GO" id="GO:0008168">
    <property type="term" value="F:methyltransferase activity"/>
    <property type="evidence" value="ECO:0007669"/>
    <property type="project" value="UniProtKB-KW"/>
</dbReference>
<dbReference type="SUPFAM" id="SSF53335">
    <property type="entry name" value="S-adenosyl-L-methionine-dependent methyltransferases"/>
    <property type="match status" value="1"/>
</dbReference>
<keyword evidence="3" id="KW-0830">Ubiquinone</keyword>
<evidence type="ECO:0000313" key="4">
    <source>
        <dbReference type="Proteomes" id="UP000183982"/>
    </source>
</evidence>
<reference evidence="4" key="1">
    <citation type="submission" date="2016-11" db="EMBL/GenBank/DDBJ databases">
        <authorList>
            <person name="Varghese N."/>
            <person name="Submissions S."/>
        </authorList>
    </citation>
    <scope>NUCLEOTIDE SEQUENCE [LARGE SCALE GENOMIC DNA]</scope>
    <source>
        <strain evidence="4">DSM 100564</strain>
    </source>
</reference>
<keyword evidence="4" id="KW-1185">Reference proteome</keyword>
<dbReference type="InterPro" id="IPR029063">
    <property type="entry name" value="SAM-dependent_MTases_sf"/>
</dbReference>
<dbReference type="Gene3D" id="3.40.50.150">
    <property type="entry name" value="Vaccinia Virus protein VP39"/>
    <property type="match status" value="1"/>
</dbReference>
<dbReference type="AlphaFoldDB" id="A0A1M6MMY1"/>
<name>A0A1M6MMY1_9RHOB</name>
<keyword evidence="3" id="KW-0489">Methyltransferase</keyword>
<keyword evidence="1" id="KW-0808">Transferase</keyword>
<organism evidence="3 4">
    <name type="scientific">Shimia gijangensis</name>
    <dbReference type="NCBI Taxonomy" id="1470563"/>
    <lineage>
        <taxon>Bacteria</taxon>
        <taxon>Pseudomonadati</taxon>
        <taxon>Pseudomonadota</taxon>
        <taxon>Alphaproteobacteria</taxon>
        <taxon>Rhodobacterales</taxon>
        <taxon>Roseobacteraceae</taxon>
    </lineage>
</organism>
<dbReference type="PANTHER" id="PTHR43861">
    <property type="entry name" value="TRANS-ACONITATE 2-METHYLTRANSFERASE-RELATED"/>
    <property type="match status" value="1"/>
</dbReference>
<proteinExistence type="predicted"/>
<evidence type="ECO:0000259" key="2">
    <source>
        <dbReference type="Pfam" id="PF13649"/>
    </source>
</evidence>
<dbReference type="Pfam" id="PF13649">
    <property type="entry name" value="Methyltransf_25"/>
    <property type="match status" value="1"/>
</dbReference>
<accession>A0A1M6MMY1</accession>
<dbReference type="Proteomes" id="UP000183982">
    <property type="component" value="Unassembled WGS sequence"/>
</dbReference>
<protein>
    <submittedName>
        <fullName evidence="3">Ubiquinone/menaquinone biosynthesis C-methylase UbiE</fullName>
    </submittedName>
</protein>